<feature type="transmembrane region" description="Helical" evidence="5">
    <location>
        <begin position="253"/>
        <end position="277"/>
    </location>
</feature>
<dbReference type="OrthoDB" id="6612291at2759"/>
<comment type="caution">
    <text evidence="6">The sequence shown here is derived from an EMBL/GenBank/DDBJ whole genome shotgun (WGS) entry which is preliminary data.</text>
</comment>
<comment type="subcellular location">
    <subcellularLocation>
        <location evidence="1">Membrane</location>
        <topology evidence="1">Multi-pass membrane protein</topology>
    </subcellularLocation>
</comment>
<feature type="transmembrane region" description="Helical" evidence="5">
    <location>
        <begin position="168"/>
        <end position="186"/>
    </location>
</feature>
<dbReference type="PANTHER" id="PTHR48022:SF2">
    <property type="entry name" value="PLASTIDIC GLUCOSE TRANSPORTER 4"/>
    <property type="match status" value="1"/>
</dbReference>
<dbReference type="VEuPathDB" id="FungiDB:CLCR_09714"/>
<dbReference type="InterPro" id="IPR005828">
    <property type="entry name" value="MFS_sugar_transport-like"/>
</dbReference>
<sequence>MFTRDEKDMTIREGLKVYKGFDTNLLDNFYAYPSFQRKYGHFVGVSKQTPTGYSLPLPGKLVSVKARVALRPRKVLLYTLCVMTCFPFIVFFAPSREVLLVGQIPSGFEWGIFATTAPAYASEVLPLQLRVYFTSYTNMCFIIGQFFSAGLLCGLVHRVDQWGYRTPFAVQWVWPAFLIPLIFFAPEPYHLVRHNKLEEAKRSISKITGSWTGAGSQENASPNRLYRLLGGATQRGHNIFQQVGLSTDAAYSLAWGANGLAFLACLANWFLLMPFSLYRLDILAAAQSILWGMFFMATELCIIGILNPWTDRPSVAWTQAVLTLVWTATFQLSAGQLGWALPAEIGSTRLRQKTVCLARNVSNISGTIGGTLENYFMNPQAWNLQGYTGFVWGGCAWLVFIWAYFRLPETKDRTFHELEILFAKNVPVRQIKTTQVDAFDEHEQNQLAVRYSVSGQAPGNPSFIPSVTNVLASHGHAEDTLAQRRGSIASGQSGSRGPSIAFAVTEYLKTH</sequence>
<feature type="transmembrane region" description="Helical" evidence="5">
    <location>
        <begin position="136"/>
        <end position="156"/>
    </location>
</feature>
<evidence type="ECO:0000256" key="4">
    <source>
        <dbReference type="ARBA" id="ARBA00023136"/>
    </source>
</evidence>
<feature type="transmembrane region" description="Helical" evidence="5">
    <location>
        <begin position="384"/>
        <end position="405"/>
    </location>
</feature>
<dbReference type="SUPFAM" id="SSF103473">
    <property type="entry name" value="MFS general substrate transporter"/>
    <property type="match status" value="1"/>
</dbReference>
<dbReference type="AlphaFoldDB" id="A0A1C1CZB3"/>
<dbReference type="Pfam" id="PF00083">
    <property type="entry name" value="Sugar_tr"/>
    <property type="match status" value="2"/>
</dbReference>
<reference evidence="7" key="1">
    <citation type="submission" date="2015-07" db="EMBL/GenBank/DDBJ databases">
        <authorList>
            <person name="Teixeira M.M."/>
            <person name="Souza R.C."/>
            <person name="Almeida L.G."/>
            <person name="Vicente V.A."/>
            <person name="de Hoog S."/>
            <person name="Bocca A.L."/>
            <person name="de Almeida S.R."/>
            <person name="Vasconcelos A.T."/>
            <person name="Felipe M.S."/>
        </authorList>
    </citation>
    <scope>NUCLEOTIDE SEQUENCE [LARGE SCALE GENOMIC DNA]</scope>
    <source>
        <strain evidence="7">KSF</strain>
    </source>
</reference>
<evidence type="ECO:0000256" key="2">
    <source>
        <dbReference type="ARBA" id="ARBA00022692"/>
    </source>
</evidence>
<evidence type="ECO:0000313" key="7">
    <source>
        <dbReference type="Proteomes" id="UP000094526"/>
    </source>
</evidence>
<dbReference type="Gene3D" id="1.20.1250.20">
    <property type="entry name" value="MFS general substrate transporter like domains"/>
    <property type="match status" value="2"/>
</dbReference>
<dbReference type="GO" id="GO:0005351">
    <property type="term" value="F:carbohydrate:proton symporter activity"/>
    <property type="evidence" value="ECO:0007669"/>
    <property type="project" value="TreeGrafter"/>
</dbReference>
<keyword evidence="2 5" id="KW-0812">Transmembrane</keyword>
<feature type="transmembrane region" description="Helical" evidence="5">
    <location>
        <begin position="75"/>
        <end position="93"/>
    </location>
</feature>
<dbReference type="InterPro" id="IPR050360">
    <property type="entry name" value="MFS_Sugar_Transporters"/>
</dbReference>
<evidence type="ECO:0000313" key="6">
    <source>
        <dbReference type="EMBL" id="OCT53771.1"/>
    </source>
</evidence>
<dbReference type="EMBL" id="LGRB01000008">
    <property type="protein sequence ID" value="OCT53771.1"/>
    <property type="molecule type" value="Genomic_DNA"/>
</dbReference>
<protein>
    <submittedName>
        <fullName evidence="6">Maltose permease MAL31</fullName>
    </submittedName>
</protein>
<evidence type="ECO:0000256" key="3">
    <source>
        <dbReference type="ARBA" id="ARBA00022989"/>
    </source>
</evidence>
<gene>
    <name evidence="6" type="ORF">CLCR_09714</name>
</gene>
<dbReference type="VEuPathDB" id="FungiDB:G647_00697"/>
<accession>A0A1C1CZB3</accession>
<proteinExistence type="predicted"/>
<organism evidence="6 7">
    <name type="scientific">Cladophialophora carrionii</name>
    <dbReference type="NCBI Taxonomy" id="86049"/>
    <lineage>
        <taxon>Eukaryota</taxon>
        <taxon>Fungi</taxon>
        <taxon>Dikarya</taxon>
        <taxon>Ascomycota</taxon>
        <taxon>Pezizomycotina</taxon>
        <taxon>Eurotiomycetes</taxon>
        <taxon>Chaetothyriomycetidae</taxon>
        <taxon>Chaetothyriales</taxon>
        <taxon>Herpotrichiellaceae</taxon>
        <taxon>Cladophialophora</taxon>
    </lineage>
</organism>
<feature type="transmembrane region" description="Helical" evidence="5">
    <location>
        <begin position="289"/>
        <end position="309"/>
    </location>
</feature>
<keyword evidence="7" id="KW-1185">Reference proteome</keyword>
<keyword evidence="4 5" id="KW-0472">Membrane</keyword>
<evidence type="ECO:0000256" key="5">
    <source>
        <dbReference type="SAM" id="Phobius"/>
    </source>
</evidence>
<keyword evidence="3 5" id="KW-1133">Transmembrane helix</keyword>
<dbReference type="InterPro" id="IPR036259">
    <property type="entry name" value="MFS_trans_sf"/>
</dbReference>
<dbReference type="Proteomes" id="UP000094526">
    <property type="component" value="Unassembled WGS sequence"/>
</dbReference>
<name>A0A1C1CZB3_9EURO</name>
<dbReference type="GO" id="GO:0016020">
    <property type="term" value="C:membrane"/>
    <property type="evidence" value="ECO:0007669"/>
    <property type="project" value="UniProtKB-SubCell"/>
</dbReference>
<dbReference type="PANTHER" id="PTHR48022">
    <property type="entry name" value="PLASTIDIC GLUCOSE TRANSPORTER 4"/>
    <property type="match status" value="1"/>
</dbReference>
<evidence type="ECO:0000256" key="1">
    <source>
        <dbReference type="ARBA" id="ARBA00004141"/>
    </source>
</evidence>